<accession>A0ABV4WB71</accession>
<gene>
    <name evidence="1" type="ORF">ACE05E_18265</name>
</gene>
<evidence type="ECO:0000313" key="1">
    <source>
        <dbReference type="EMBL" id="MFB2717427.1"/>
    </source>
</evidence>
<evidence type="ECO:0000313" key="2">
    <source>
        <dbReference type="Proteomes" id="UP001576762"/>
    </source>
</evidence>
<feature type="non-terminal residue" evidence="1">
    <location>
        <position position="1"/>
    </location>
</feature>
<dbReference type="EMBL" id="JBHFLD010000034">
    <property type="protein sequence ID" value="MFB2717427.1"/>
    <property type="molecule type" value="Genomic_DNA"/>
</dbReference>
<dbReference type="RefSeq" id="WP_374815728.1">
    <property type="nucleotide sequence ID" value="NZ_JBHFLD010000034.1"/>
</dbReference>
<sequence length="67" mass="7914">RLPVNRFLKNLSNFFFSAFKQLSLRFRLFSVASPSSEMRILQTSAEESTTNLKFFQIGRNQPHFTRQ</sequence>
<organism evidence="1 2">
    <name type="scientific">Marinobacter shengliensis</name>
    <dbReference type="NCBI Taxonomy" id="1389223"/>
    <lineage>
        <taxon>Bacteria</taxon>
        <taxon>Pseudomonadati</taxon>
        <taxon>Pseudomonadota</taxon>
        <taxon>Gammaproteobacteria</taxon>
        <taxon>Pseudomonadales</taxon>
        <taxon>Marinobacteraceae</taxon>
        <taxon>Marinobacter</taxon>
    </lineage>
</organism>
<dbReference type="Proteomes" id="UP001576762">
    <property type="component" value="Unassembled WGS sequence"/>
</dbReference>
<comment type="caution">
    <text evidence="1">The sequence shown here is derived from an EMBL/GenBank/DDBJ whole genome shotgun (WGS) entry which is preliminary data.</text>
</comment>
<reference evidence="1 2" key="1">
    <citation type="submission" date="2024-09" db="EMBL/GenBank/DDBJ databases">
        <title>Draft genome sequences of 6 high pH adapted Marinobacter shengliensis sp. isolated from Mariana forearc serpentinite mud volcanoes.</title>
        <authorList>
            <person name="Elkassas S."/>
            <person name="Serres M."/>
            <person name="Michael N."/>
            <person name="Amina P."/>
            <person name="Teodora Z."/>
            <person name="Julie H."/>
        </authorList>
    </citation>
    <scope>NUCLEOTIDE SEQUENCE [LARGE SCALE GENOMIC DNA]</scope>
    <source>
        <strain evidence="1 2">EB4</strain>
    </source>
</reference>
<name>A0ABV4WB71_9GAMM</name>
<proteinExistence type="predicted"/>
<keyword evidence="2" id="KW-1185">Reference proteome</keyword>
<protein>
    <submittedName>
        <fullName evidence="1">Uncharacterized protein</fullName>
    </submittedName>
</protein>